<evidence type="ECO:0000256" key="4">
    <source>
        <dbReference type="RuleBase" id="RU367133"/>
    </source>
</evidence>
<dbReference type="Pfam" id="PF10220">
    <property type="entry name" value="Smg8_Smg9"/>
    <property type="match status" value="1"/>
</dbReference>
<protein>
    <recommendedName>
        <fullName evidence="3 4">Nonsense-mediated mRNA decay factor SMG8</fullName>
    </recommendedName>
</protein>
<accession>A0A0N4UVM3</accession>
<dbReference type="PANTHER" id="PTHR13091:SF0">
    <property type="entry name" value="NONSENSE-MEDIATED MRNA DECAY FACTOR SMG8"/>
    <property type="match status" value="1"/>
</dbReference>
<evidence type="ECO:0000256" key="3">
    <source>
        <dbReference type="ARBA" id="ARBA00029509"/>
    </source>
</evidence>
<evidence type="ECO:0000256" key="5">
    <source>
        <dbReference type="SAM" id="MobiDB-lite"/>
    </source>
</evidence>
<organism evidence="8">
    <name type="scientific">Enterobius vermicularis</name>
    <name type="common">Human pinworm</name>
    <dbReference type="NCBI Taxonomy" id="51028"/>
    <lineage>
        <taxon>Eukaryota</taxon>
        <taxon>Metazoa</taxon>
        <taxon>Ecdysozoa</taxon>
        <taxon>Nematoda</taxon>
        <taxon>Chromadorea</taxon>
        <taxon>Rhabditida</taxon>
        <taxon>Spirurina</taxon>
        <taxon>Oxyuridomorpha</taxon>
        <taxon>Oxyuroidea</taxon>
        <taxon>Oxyuridae</taxon>
        <taxon>Enterobius</taxon>
    </lineage>
</organism>
<gene>
    <name evidence="6" type="ORF">EVEC_LOCUS1207</name>
</gene>
<evidence type="ECO:0000313" key="6">
    <source>
        <dbReference type="EMBL" id="VDD86064.1"/>
    </source>
</evidence>
<reference evidence="8" key="1">
    <citation type="submission" date="2017-02" db="UniProtKB">
        <authorList>
            <consortium name="WormBaseParasite"/>
        </authorList>
    </citation>
    <scope>IDENTIFICATION</scope>
</reference>
<dbReference type="OrthoDB" id="63589at2759"/>
<feature type="region of interest" description="Disordered" evidence="5">
    <location>
        <begin position="617"/>
        <end position="641"/>
    </location>
</feature>
<reference evidence="6 7" key="2">
    <citation type="submission" date="2018-10" db="EMBL/GenBank/DDBJ databases">
        <authorList>
            <consortium name="Pathogen Informatics"/>
        </authorList>
    </citation>
    <scope>NUCLEOTIDE SEQUENCE [LARGE SCALE GENOMIC DNA]</scope>
</reference>
<name>A0A0N4UVM3_ENTVE</name>
<dbReference type="AlphaFoldDB" id="A0A0N4UVM3"/>
<comment type="function">
    <text evidence="4">Involved in nonsense-mediated decay (NMD) of mRNAs containing premature stop codons.</text>
</comment>
<dbReference type="GO" id="GO:0000184">
    <property type="term" value="P:nuclear-transcribed mRNA catabolic process, nonsense-mediated decay"/>
    <property type="evidence" value="ECO:0007669"/>
    <property type="project" value="UniProtKB-UniRule"/>
</dbReference>
<feature type="compositionally biased region" description="Basic and acidic residues" evidence="5">
    <location>
        <begin position="631"/>
        <end position="641"/>
    </location>
</feature>
<evidence type="ECO:0000313" key="7">
    <source>
        <dbReference type="Proteomes" id="UP000274131"/>
    </source>
</evidence>
<proteinExistence type="inferred from homology"/>
<evidence type="ECO:0000313" key="8">
    <source>
        <dbReference type="WBParaSite" id="EVEC_0000149901-mRNA-1"/>
    </source>
</evidence>
<keyword evidence="7" id="KW-1185">Reference proteome</keyword>
<dbReference type="WBParaSite" id="EVEC_0000149901-mRNA-1">
    <property type="protein sequence ID" value="EVEC_0000149901-mRNA-1"/>
    <property type="gene ID" value="EVEC_0000149901"/>
</dbReference>
<evidence type="ECO:0000256" key="1">
    <source>
        <dbReference type="ARBA" id="ARBA00006443"/>
    </source>
</evidence>
<dbReference type="STRING" id="51028.A0A0N4UVM3"/>
<dbReference type="Proteomes" id="UP000274131">
    <property type="component" value="Unassembled WGS sequence"/>
</dbReference>
<evidence type="ECO:0000256" key="2">
    <source>
        <dbReference type="ARBA" id="ARBA00023161"/>
    </source>
</evidence>
<keyword evidence="2 4" id="KW-0866">Nonsense-mediated mRNA decay</keyword>
<dbReference type="InterPro" id="IPR019354">
    <property type="entry name" value="SMG8-like"/>
</dbReference>
<dbReference type="PANTHER" id="PTHR13091">
    <property type="entry name" value="AMPLIFIED IN BREAST CANCER 2-RELATED"/>
    <property type="match status" value="1"/>
</dbReference>
<dbReference type="EMBL" id="UXUI01007183">
    <property type="protein sequence ID" value="VDD86064.1"/>
    <property type="molecule type" value="Genomic_DNA"/>
</dbReference>
<sequence>MAEVLTESGCGFLENPVLNSSLLQDRRVVVVSVIGKESLEHSKTECISSALQRCAFIESYKIPDSTATGYGDVGQLEGVFRDGDDKKVVDSECLIIKFDLYILTFSQGFFDLLAVLEVDYIRSLVFLMLVSHVLLFVEPSCRFNLNVSRALKRANELRLSCMKEVCTELTSLPKFSHYWADEGRIARPRLLFAMYRHPLKADIGSVKKVLFYLSVVYCYNKDLIAKLEQSIENQVFNILRANRVIGNPKKRNNGVSIRSEGYPFVHIFNSNDILRDRIRDLVMTIIETSEEVENKEHYDKDRNRKDSRGFLKKILKKYGTIKKGQLFTRFCCLAKECLSLTNTLFATRFSHISVPRLKRFLVGCKTVRKLIFEKNLIGKERLNEMLNVELIFSKRLVHMGDSYLAQAKAVYLATEPRELDKGKKFVYTSKQHQFKLARAIERLEGLYHGSDLERAKEELRQRCEEIWASKKACEAHFSPSNLQVAASKRTLHSSSARFLSTCNCGRSQIIRKDPFTLKEANYDFYSQSSFLCCRGLECYAFAVFDKSESSANAARSGSSLTAVYQIENFPDQIEILLDRDNRYRLDASQDDAELPQDGRFSEEGSLLLSAEEVNSGISAVSEERNSDDDAENPKAEDEPSRVVEAEFGKAHMDEYASSGEENEIAVGEVSTSYLDDDDVQLREGEISLDERDRSSAVELEEEMSRLRSLFKGHFLECVPNSEAPLCLPLFPSWSLICLGSSSIYSHKFGLRDAPNFKNGTQFLLPLDFYLNVDVESWEADMKEIMSESISYRSRRHMRGSNGREKVKLFVGFEYECPRGHRFMIRDAHTPVNGPISSKDNGSVLLRSELYLWMPCTCRRAPKVSAQLMRLHVVTPKAPVTVTVNPKVQPSSKETIFFTGEKAIRLEWARYYVLRFPYVYEGLQGPIYMPDKPTFSGKLLPNCINVEYTPLH</sequence>
<comment type="similarity">
    <text evidence="1 4">Belongs to the SMG8 family.</text>
</comment>